<comment type="caution">
    <text evidence="1">The sequence shown here is derived from an EMBL/GenBank/DDBJ whole genome shotgun (WGS) entry which is preliminary data.</text>
</comment>
<gene>
    <name evidence="1" type="ORF">DM860_007116</name>
</gene>
<reference evidence="1 2" key="1">
    <citation type="submission" date="2018-06" db="EMBL/GenBank/DDBJ databases">
        <title>The Genome of Cuscuta australis (Dodder) Provides Insight into the Evolution of Plant Parasitism.</title>
        <authorList>
            <person name="Liu H."/>
        </authorList>
    </citation>
    <scope>NUCLEOTIDE SEQUENCE [LARGE SCALE GENOMIC DNA]</scope>
    <source>
        <strain evidence="2">cv. Yunnan</strain>
        <tissue evidence="1">Vines</tissue>
    </source>
</reference>
<sequence>MDADQRSQPVCGQEALTLLNCTTETPYDTDKCARLLQELRQCVLSKKVKKFSLVEPNDGKSDALSGKMP</sequence>
<dbReference type="Proteomes" id="UP000249390">
    <property type="component" value="Unassembled WGS sequence"/>
</dbReference>
<keyword evidence="2" id="KW-1185">Reference proteome</keyword>
<name>A0A328E5Z6_9ASTE</name>
<dbReference type="PANTHER" id="PTHR37750">
    <property type="entry name" value="COX19-LIKE CHCH FAMILY PROTEIN"/>
    <property type="match status" value="1"/>
</dbReference>
<evidence type="ECO:0000313" key="2">
    <source>
        <dbReference type="Proteomes" id="UP000249390"/>
    </source>
</evidence>
<evidence type="ECO:0008006" key="3">
    <source>
        <dbReference type="Google" id="ProtNLM"/>
    </source>
</evidence>
<evidence type="ECO:0000313" key="1">
    <source>
        <dbReference type="EMBL" id="RAL53444.1"/>
    </source>
</evidence>
<dbReference type="PANTHER" id="PTHR37750:SF1">
    <property type="entry name" value="COX19-LIKE CHCH FAMILY PROTEIN"/>
    <property type="match status" value="1"/>
</dbReference>
<dbReference type="EMBL" id="NQVE01000027">
    <property type="protein sequence ID" value="RAL53444.1"/>
    <property type="molecule type" value="Genomic_DNA"/>
</dbReference>
<protein>
    <recommendedName>
        <fullName evidence="3">CHCH domain-containing protein</fullName>
    </recommendedName>
</protein>
<dbReference type="Gene3D" id="1.10.287.1130">
    <property type="entry name" value="CytochromE C oxidase copper chaperone"/>
    <property type="match status" value="1"/>
</dbReference>
<dbReference type="PROSITE" id="PS51808">
    <property type="entry name" value="CHCH"/>
    <property type="match status" value="1"/>
</dbReference>
<accession>A0A328E5Z6</accession>
<dbReference type="AlphaFoldDB" id="A0A328E5Z6"/>
<dbReference type="InterPro" id="IPR009069">
    <property type="entry name" value="Cys_alpha_HP_mot_SF"/>
</dbReference>
<organism evidence="1 2">
    <name type="scientific">Cuscuta australis</name>
    <dbReference type="NCBI Taxonomy" id="267555"/>
    <lineage>
        <taxon>Eukaryota</taxon>
        <taxon>Viridiplantae</taxon>
        <taxon>Streptophyta</taxon>
        <taxon>Embryophyta</taxon>
        <taxon>Tracheophyta</taxon>
        <taxon>Spermatophyta</taxon>
        <taxon>Magnoliopsida</taxon>
        <taxon>eudicotyledons</taxon>
        <taxon>Gunneridae</taxon>
        <taxon>Pentapetalae</taxon>
        <taxon>asterids</taxon>
        <taxon>lamiids</taxon>
        <taxon>Solanales</taxon>
        <taxon>Convolvulaceae</taxon>
        <taxon>Cuscuteae</taxon>
        <taxon>Cuscuta</taxon>
        <taxon>Cuscuta subgen. Grammica</taxon>
        <taxon>Cuscuta sect. Cleistogrammica</taxon>
    </lineage>
</organism>
<proteinExistence type="predicted"/>
<dbReference type="SUPFAM" id="SSF47072">
    <property type="entry name" value="Cysteine alpha-hairpin motif"/>
    <property type="match status" value="1"/>
</dbReference>